<dbReference type="RefSeq" id="WP_168711332.1">
    <property type="nucleotide sequence ID" value="NZ_JAVREQ010000003.1"/>
</dbReference>
<evidence type="ECO:0000313" key="2">
    <source>
        <dbReference type="Proteomes" id="UP001183414"/>
    </source>
</evidence>
<organism evidence="1 2">
    <name type="scientific">Streptomyces hazeniae</name>
    <dbReference type="NCBI Taxonomy" id="3075538"/>
    <lineage>
        <taxon>Bacteria</taxon>
        <taxon>Bacillati</taxon>
        <taxon>Actinomycetota</taxon>
        <taxon>Actinomycetes</taxon>
        <taxon>Kitasatosporales</taxon>
        <taxon>Streptomycetaceae</taxon>
        <taxon>Streptomyces</taxon>
    </lineage>
</organism>
<proteinExistence type="predicted"/>
<gene>
    <name evidence="1" type="ORF">RM572_05715</name>
</gene>
<accession>A0ABU2NMQ6</accession>
<keyword evidence="2" id="KW-1185">Reference proteome</keyword>
<protein>
    <submittedName>
        <fullName evidence="1">Uncharacterized protein</fullName>
    </submittedName>
</protein>
<comment type="caution">
    <text evidence="1">The sequence shown here is derived from an EMBL/GenBank/DDBJ whole genome shotgun (WGS) entry which is preliminary data.</text>
</comment>
<reference evidence="2" key="1">
    <citation type="submission" date="2023-07" db="EMBL/GenBank/DDBJ databases">
        <title>30 novel species of actinomycetes from the DSMZ collection.</title>
        <authorList>
            <person name="Nouioui I."/>
        </authorList>
    </citation>
    <scope>NUCLEOTIDE SEQUENCE [LARGE SCALE GENOMIC DNA]</scope>
    <source>
        <strain evidence="2">DSM 42041</strain>
    </source>
</reference>
<evidence type="ECO:0000313" key="1">
    <source>
        <dbReference type="EMBL" id="MDT0378275.1"/>
    </source>
</evidence>
<name>A0ABU2NMQ6_9ACTN</name>
<dbReference type="Proteomes" id="UP001183414">
    <property type="component" value="Unassembled WGS sequence"/>
</dbReference>
<dbReference type="EMBL" id="JAVREQ010000003">
    <property type="protein sequence ID" value="MDT0378275.1"/>
    <property type="molecule type" value="Genomic_DNA"/>
</dbReference>
<sequence>MAMARNVLIAQGALLGGLALALLVREFPGLIREIRIIRMMDDHAGAR</sequence>